<protein>
    <submittedName>
        <fullName evidence="1">Uncharacterized protein</fullName>
    </submittedName>
</protein>
<gene>
    <name evidence="1" type="ORF">APHIGO_LOCUS2437</name>
</gene>
<proteinExistence type="predicted"/>
<reference evidence="1" key="1">
    <citation type="submission" date="2022-02" db="EMBL/GenBank/DDBJ databases">
        <authorList>
            <person name="King R."/>
        </authorList>
    </citation>
    <scope>NUCLEOTIDE SEQUENCE</scope>
</reference>
<reference evidence="1" key="2">
    <citation type="submission" date="2022-10" db="EMBL/GenBank/DDBJ databases">
        <authorList>
            <consortium name="ENA_rothamsted_submissions"/>
            <consortium name="culmorum"/>
            <person name="King R."/>
        </authorList>
    </citation>
    <scope>NUCLEOTIDE SEQUENCE</scope>
</reference>
<dbReference type="AlphaFoldDB" id="A0A9P0IPY3"/>
<dbReference type="EMBL" id="OU899034">
    <property type="protein sequence ID" value="CAH1713538.1"/>
    <property type="molecule type" value="Genomic_DNA"/>
</dbReference>
<accession>A0A9P0IPY3</accession>
<evidence type="ECO:0000313" key="1">
    <source>
        <dbReference type="EMBL" id="CAH1713538.1"/>
    </source>
</evidence>
<keyword evidence="2" id="KW-1185">Reference proteome</keyword>
<organism evidence="1 2">
    <name type="scientific">Aphis gossypii</name>
    <name type="common">Cotton aphid</name>
    <dbReference type="NCBI Taxonomy" id="80765"/>
    <lineage>
        <taxon>Eukaryota</taxon>
        <taxon>Metazoa</taxon>
        <taxon>Ecdysozoa</taxon>
        <taxon>Arthropoda</taxon>
        <taxon>Hexapoda</taxon>
        <taxon>Insecta</taxon>
        <taxon>Pterygota</taxon>
        <taxon>Neoptera</taxon>
        <taxon>Paraneoptera</taxon>
        <taxon>Hemiptera</taxon>
        <taxon>Sternorrhyncha</taxon>
        <taxon>Aphidomorpha</taxon>
        <taxon>Aphidoidea</taxon>
        <taxon>Aphididae</taxon>
        <taxon>Aphidini</taxon>
        <taxon>Aphis</taxon>
        <taxon>Aphis</taxon>
    </lineage>
</organism>
<name>A0A9P0IPY3_APHGO</name>
<evidence type="ECO:0000313" key="2">
    <source>
        <dbReference type="Proteomes" id="UP001154329"/>
    </source>
</evidence>
<sequence>MPKTSFTFGNFHFTLFIARRACVYYYYFTRTIMPMTVHVPTYAVCMYLAPESKCVAFRRTRPRRNHHHRRSTPPPSPVSAKCYILLFRKPFATYTFIAISIKYYITRVRYSVSLKKNKKLSPPRICCSRYYHYYCLINGKQTRRAV</sequence>
<dbReference type="Proteomes" id="UP001154329">
    <property type="component" value="Chromosome 1"/>
</dbReference>